<reference evidence="2 3" key="1">
    <citation type="submission" date="2007-03" db="EMBL/GenBank/DDBJ databases">
        <authorList>
            <person name="Fulton L."/>
            <person name="Clifton S."/>
            <person name="Fulton B."/>
            <person name="Xu J."/>
            <person name="Minx P."/>
            <person name="Pepin K.H."/>
            <person name="Johnson M."/>
            <person name="Thiruvilangam P."/>
            <person name="Bhonagiri V."/>
            <person name="Nash W.E."/>
            <person name="Mardis E.R."/>
            <person name="Wilson R.K."/>
        </authorList>
    </citation>
    <scope>NUCLEOTIDE SEQUENCE [LARGE SCALE GENOMIC DNA]</scope>
    <source>
        <strain evidence="2 3">ATCC 27560</strain>
    </source>
</reference>
<sequence length="98" mass="10817">MYRTQPLAGNTAQGANGRDDSAAPRFKIKCRGQFPCVASFTFVDKGIVKPKMSAKCYSGQKISLKIGVKCYNARTFQKNSRRTAGNGRPPNHTTQSFR</sequence>
<dbReference type="AlphaFoldDB" id="A5Z510"/>
<proteinExistence type="predicted"/>
<feature type="region of interest" description="Disordered" evidence="1">
    <location>
        <begin position="1"/>
        <end position="22"/>
    </location>
</feature>
<evidence type="ECO:0000313" key="3">
    <source>
        <dbReference type="Proteomes" id="UP000006000"/>
    </source>
</evidence>
<gene>
    <name evidence="2" type="ORF">EUBVEN_00787</name>
</gene>
<name>A5Z510_9FIRM</name>
<dbReference type="Proteomes" id="UP000006000">
    <property type="component" value="Unassembled WGS sequence"/>
</dbReference>
<dbReference type="EMBL" id="AAVL02000029">
    <property type="protein sequence ID" value="EDM52060.1"/>
    <property type="molecule type" value="Genomic_DNA"/>
</dbReference>
<evidence type="ECO:0000313" key="2">
    <source>
        <dbReference type="EMBL" id="EDM52060.1"/>
    </source>
</evidence>
<dbReference type="HOGENOM" id="CLU_2329543_0_0_9"/>
<dbReference type="STRING" id="411463.EUBVEN_00787"/>
<accession>A5Z510</accession>
<feature type="region of interest" description="Disordered" evidence="1">
    <location>
        <begin position="77"/>
        <end position="98"/>
    </location>
</feature>
<reference evidence="2 3" key="2">
    <citation type="submission" date="2007-04" db="EMBL/GenBank/DDBJ databases">
        <title>Draft genome sequence of Eubacterium ventriosum (ATCC 27560).</title>
        <authorList>
            <person name="Sudarsanam P."/>
            <person name="Ley R."/>
            <person name="Guruge J."/>
            <person name="Turnbaugh P.J."/>
            <person name="Mahowald M."/>
            <person name="Liep D."/>
            <person name="Gordon J."/>
        </authorList>
    </citation>
    <scope>NUCLEOTIDE SEQUENCE [LARGE SCALE GENOMIC DNA]</scope>
    <source>
        <strain evidence="2 3">ATCC 27560</strain>
    </source>
</reference>
<comment type="caution">
    <text evidence="2">The sequence shown here is derived from an EMBL/GenBank/DDBJ whole genome shotgun (WGS) entry which is preliminary data.</text>
</comment>
<evidence type="ECO:0000256" key="1">
    <source>
        <dbReference type="SAM" id="MobiDB-lite"/>
    </source>
</evidence>
<protein>
    <submittedName>
        <fullName evidence="2">Uncharacterized protein</fullName>
    </submittedName>
</protein>
<organism evidence="2 3">
    <name type="scientific">Eubacterium ventriosum ATCC 27560</name>
    <dbReference type="NCBI Taxonomy" id="411463"/>
    <lineage>
        <taxon>Bacteria</taxon>
        <taxon>Bacillati</taxon>
        <taxon>Bacillota</taxon>
        <taxon>Clostridia</taxon>
        <taxon>Eubacteriales</taxon>
        <taxon>Eubacteriaceae</taxon>
        <taxon>Eubacterium</taxon>
    </lineage>
</organism>